<protein>
    <submittedName>
        <fullName evidence="2">Uncharacterized protein</fullName>
    </submittedName>
</protein>
<evidence type="ECO:0000256" key="1">
    <source>
        <dbReference type="SAM" id="MobiDB-lite"/>
    </source>
</evidence>
<gene>
    <name evidence="2" type="ORF">GCM10023082_36280</name>
</gene>
<proteinExistence type="predicted"/>
<keyword evidence="3" id="KW-1185">Reference proteome</keyword>
<dbReference type="Proteomes" id="UP001499884">
    <property type="component" value="Unassembled WGS sequence"/>
</dbReference>
<comment type="caution">
    <text evidence="2">The sequence shown here is derived from an EMBL/GenBank/DDBJ whole genome shotgun (WGS) entry which is preliminary data.</text>
</comment>
<organism evidence="2 3">
    <name type="scientific">Streptomyces tremellae</name>
    <dbReference type="NCBI Taxonomy" id="1124239"/>
    <lineage>
        <taxon>Bacteria</taxon>
        <taxon>Bacillati</taxon>
        <taxon>Actinomycetota</taxon>
        <taxon>Actinomycetes</taxon>
        <taxon>Kitasatosporales</taxon>
        <taxon>Streptomycetaceae</taxon>
        <taxon>Streptomyces</taxon>
    </lineage>
</organism>
<evidence type="ECO:0000313" key="3">
    <source>
        <dbReference type="Proteomes" id="UP001499884"/>
    </source>
</evidence>
<reference evidence="3" key="1">
    <citation type="journal article" date="2019" name="Int. J. Syst. Evol. Microbiol.">
        <title>The Global Catalogue of Microorganisms (GCM) 10K type strain sequencing project: providing services to taxonomists for standard genome sequencing and annotation.</title>
        <authorList>
            <consortium name="The Broad Institute Genomics Platform"/>
            <consortium name="The Broad Institute Genome Sequencing Center for Infectious Disease"/>
            <person name="Wu L."/>
            <person name="Ma J."/>
        </authorList>
    </citation>
    <scope>NUCLEOTIDE SEQUENCE [LARGE SCALE GENOMIC DNA]</scope>
    <source>
        <strain evidence="3">JCM 30846</strain>
    </source>
</reference>
<accession>A0ABP7FC28</accession>
<name>A0ABP7FC28_9ACTN</name>
<sequence>MPNTPHNGNSGRQWNVTDDVLARIDVPLVVYAVGFHAFDGQRYGFDGFRTSLARLVERADFFGLRSHGSIEQVRALLPAALRDKARQQPCPTTVARAPGGAVEGHSGQRRGHRVGAPDLPPARRRPAWADARTAVRAPRVPARTAVRAVRVRAAPAHAPPRIEHLTISLGYPGRFLNAEQRGQR</sequence>
<dbReference type="EMBL" id="BAABEP010000024">
    <property type="protein sequence ID" value="GAA3735943.1"/>
    <property type="molecule type" value="Genomic_DNA"/>
</dbReference>
<feature type="region of interest" description="Disordered" evidence="1">
    <location>
        <begin position="87"/>
        <end position="129"/>
    </location>
</feature>
<evidence type="ECO:0000313" key="2">
    <source>
        <dbReference type="EMBL" id="GAA3735943.1"/>
    </source>
</evidence>